<evidence type="ECO:0000313" key="7">
    <source>
        <dbReference type="EMBL" id="TCP23061.1"/>
    </source>
</evidence>
<proteinExistence type="predicted"/>
<feature type="transmembrane region" description="Helical" evidence="5">
    <location>
        <begin position="107"/>
        <end position="132"/>
    </location>
</feature>
<keyword evidence="8" id="KW-1185">Reference proteome</keyword>
<dbReference type="InterPro" id="IPR006977">
    <property type="entry name" value="Yip1_dom"/>
</dbReference>
<reference evidence="7 8" key="1">
    <citation type="submission" date="2019-03" db="EMBL/GenBank/DDBJ databases">
        <title>Genomic Encyclopedia of Type Strains, Phase IV (KMG-IV): sequencing the most valuable type-strain genomes for metagenomic binning, comparative biology and taxonomic classification.</title>
        <authorList>
            <person name="Goeker M."/>
        </authorList>
    </citation>
    <scope>NUCLEOTIDE SEQUENCE [LARGE SCALE GENOMIC DNA]</scope>
    <source>
        <strain evidence="7 8">DSM 2781</strain>
    </source>
</reference>
<feature type="transmembrane region" description="Helical" evidence="5">
    <location>
        <begin position="138"/>
        <end position="161"/>
    </location>
</feature>
<gene>
    <name evidence="7" type="ORF">EV656_10430</name>
</gene>
<keyword evidence="3 5" id="KW-1133">Transmembrane helix</keyword>
<evidence type="ECO:0000256" key="4">
    <source>
        <dbReference type="ARBA" id="ARBA00023136"/>
    </source>
</evidence>
<protein>
    <submittedName>
        <fullName evidence="7">Yip1-like protein</fullName>
    </submittedName>
</protein>
<dbReference type="EMBL" id="SLXL01000004">
    <property type="protein sequence ID" value="TCP23061.1"/>
    <property type="molecule type" value="Genomic_DNA"/>
</dbReference>
<dbReference type="GO" id="GO:0016020">
    <property type="term" value="C:membrane"/>
    <property type="evidence" value="ECO:0007669"/>
    <property type="project" value="UniProtKB-SubCell"/>
</dbReference>
<sequence length="200" mass="21079">MSASLTPFLQLASQTVRDPREGARRVLSLRVPEGLLWQALVLVVVVSVLLTSLGELLVPAPVDPLVPVFAANPMFTAVVQGGLLVVTVYAIHFIGRAMGGKGDFAGALALTVWLQFIMTLLQVAQTVFLLVLPPVAGLIGVLGIGLFFWLLSNFVTVLHGFTSAVGTFFGILVSMVAIVFAVSILMSLLGITLQGALPDV</sequence>
<dbReference type="AlphaFoldDB" id="A0A4R2NNH0"/>
<comment type="caution">
    <text evidence="7">The sequence shown here is derived from an EMBL/GenBank/DDBJ whole genome shotgun (WGS) entry which is preliminary data.</text>
</comment>
<feature type="transmembrane region" description="Helical" evidence="5">
    <location>
        <begin position="168"/>
        <end position="191"/>
    </location>
</feature>
<name>A0A4R2NNH0_RHOAD</name>
<feature type="transmembrane region" description="Helical" evidence="5">
    <location>
        <begin position="34"/>
        <end position="54"/>
    </location>
</feature>
<accession>A0A4R2NNH0</accession>
<keyword evidence="2 5" id="KW-0812">Transmembrane</keyword>
<evidence type="ECO:0000256" key="5">
    <source>
        <dbReference type="SAM" id="Phobius"/>
    </source>
</evidence>
<feature type="domain" description="Yip1" evidence="6">
    <location>
        <begin position="15"/>
        <end position="183"/>
    </location>
</feature>
<evidence type="ECO:0000256" key="3">
    <source>
        <dbReference type="ARBA" id="ARBA00022989"/>
    </source>
</evidence>
<evidence type="ECO:0000256" key="2">
    <source>
        <dbReference type="ARBA" id="ARBA00022692"/>
    </source>
</evidence>
<dbReference type="OrthoDB" id="7688451at2"/>
<evidence type="ECO:0000259" key="6">
    <source>
        <dbReference type="Pfam" id="PF04893"/>
    </source>
</evidence>
<feature type="transmembrane region" description="Helical" evidence="5">
    <location>
        <begin position="74"/>
        <end position="95"/>
    </location>
</feature>
<dbReference type="RefSeq" id="WP_132601889.1">
    <property type="nucleotide sequence ID" value="NZ_NRRP01000002.1"/>
</dbReference>
<evidence type="ECO:0000313" key="8">
    <source>
        <dbReference type="Proteomes" id="UP000295733"/>
    </source>
</evidence>
<dbReference type="Pfam" id="PF04893">
    <property type="entry name" value="Yip1"/>
    <property type="match status" value="1"/>
</dbReference>
<keyword evidence="4 5" id="KW-0472">Membrane</keyword>
<dbReference type="Proteomes" id="UP000295733">
    <property type="component" value="Unassembled WGS sequence"/>
</dbReference>
<organism evidence="7 8">
    <name type="scientific">Rhodovulum adriaticum</name>
    <name type="common">Rhodopseudomonas adriatica</name>
    <dbReference type="NCBI Taxonomy" id="35804"/>
    <lineage>
        <taxon>Bacteria</taxon>
        <taxon>Pseudomonadati</taxon>
        <taxon>Pseudomonadota</taxon>
        <taxon>Alphaproteobacteria</taxon>
        <taxon>Rhodobacterales</taxon>
        <taxon>Paracoccaceae</taxon>
        <taxon>Rhodovulum</taxon>
    </lineage>
</organism>
<evidence type="ECO:0000256" key="1">
    <source>
        <dbReference type="ARBA" id="ARBA00004141"/>
    </source>
</evidence>
<comment type="subcellular location">
    <subcellularLocation>
        <location evidence="1">Membrane</location>
        <topology evidence="1">Multi-pass membrane protein</topology>
    </subcellularLocation>
</comment>